<protein>
    <recommendedName>
        <fullName evidence="3">Nuclear transport factor 2 family protein</fullName>
    </recommendedName>
</protein>
<evidence type="ECO:0008006" key="3">
    <source>
        <dbReference type="Google" id="ProtNLM"/>
    </source>
</evidence>
<name>A0ABP7JD82_9ACTN</name>
<proteinExistence type="predicted"/>
<dbReference type="InterPro" id="IPR032710">
    <property type="entry name" value="NTF2-like_dom_sf"/>
</dbReference>
<evidence type="ECO:0000313" key="1">
    <source>
        <dbReference type="EMBL" id="GAA3841158.1"/>
    </source>
</evidence>
<organism evidence="1 2">
    <name type="scientific">Streptomyces coacervatus</name>
    <dbReference type="NCBI Taxonomy" id="647381"/>
    <lineage>
        <taxon>Bacteria</taxon>
        <taxon>Bacillati</taxon>
        <taxon>Actinomycetota</taxon>
        <taxon>Actinomycetes</taxon>
        <taxon>Kitasatosporales</taxon>
        <taxon>Streptomycetaceae</taxon>
        <taxon>Streptomyces</taxon>
    </lineage>
</organism>
<reference evidence="2" key="1">
    <citation type="journal article" date="2019" name="Int. J. Syst. Evol. Microbiol.">
        <title>The Global Catalogue of Microorganisms (GCM) 10K type strain sequencing project: providing services to taxonomists for standard genome sequencing and annotation.</title>
        <authorList>
            <consortium name="The Broad Institute Genomics Platform"/>
            <consortium name="The Broad Institute Genome Sequencing Center for Infectious Disease"/>
            <person name="Wu L."/>
            <person name="Ma J."/>
        </authorList>
    </citation>
    <scope>NUCLEOTIDE SEQUENCE [LARGE SCALE GENOMIC DNA]</scope>
    <source>
        <strain evidence="2">JCM 17138</strain>
    </source>
</reference>
<keyword evidence="2" id="KW-1185">Reference proteome</keyword>
<sequence>MATVEQREESTSTGARLPDMARFIDFLEARKAETENPKHAAMIDLLIEHSVAEVRDHDIDRTMATLVDDCVYHCYGDPVAIAQQGGRVADRDTVRANYLQNMANGMLAMDSLEVEVEHFFISDDAIAWDGYTRLRLTGAALAEAGVPLPDGGTADDVFVHRSRAAVVIPFRDGLMVGEDFYLDGQGTLERAA</sequence>
<evidence type="ECO:0000313" key="2">
    <source>
        <dbReference type="Proteomes" id="UP001501009"/>
    </source>
</evidence>
<dbReference type="EMBL" id="BAABDE010000039">
    <property type="protein sequence ID" value="GAA3841158.1"/>
    <property type="molecule type" value="Genomic_DNA"/>
</dbReference>
<dbReference type="SUPFAM" id="SSF54427">
    <property type="entry name" value="NTF2-like"/>
    <property type="match status" value="1"/>
</dbReference>
<dbReference type="Gene3D" id="3.10.450.50">
    <property type="match status" value="1"/>
</dbReference>
<dbReference type="RefSeq" id="WP_275768929.1">
    <property type="nucleotide sequence ID" value="NZ_BAABDE010000039.1"/>
</dbReference>
<comment type="caution">
    <text evidence="1">The sequence shown here is derived from an EMBL/GenBank/DDBJ whole genome shotgun (WGS) entry which is preliminary data.</text>
</comment>
<gene>
    <name evidence="1" type="ORF">GCM10022403_086740</name>
</gene>
<accession>A0ABP7JD82</accession>
<dbReference type="Proteomes" id="UP001501009">
    <property type="component" value="Unassembled WGS sequence"/>
</dbReference>